<comment type="similarity">
    <text evidence="1">Belongs to the small GTPase superfamily. Rab family.</text>
</comment>
<comment type="caution">
    <text evidence="2">The sequence shown here is derived from an EMBL/GenBank/DDBJ whole genome shotgun (WGS) entry which is preliminary data.</text>
</comment>
<dbReference type="InterPro" id="IPR050209">
    <property type="entry name" value="Rab_GTPases_membrane_traffic"/>
</dbReference>
<reference evidence="2 3" key="1">
    <citation type="submission" date="2024-08" db="EMBL/GenBank/DDBJ databases">
        <authorList>
            <person name="Cucini C."/>
            <person name="Frati F."/>
        </authorList>
    </citation>
    <scope>NUCLEOTIDE SEQUENCE [LARGE SCALE GENOMIC DNA]</scope>
</reference>
<dbReference type="SMART" id="SM00173">
    <property type="entry name" value="RAS"/>
    <property type="match status" value="1"/>
</dbReference>
<dbReference type="SUPFAM" id="SSF52540">
    <property type="entry name" value="P-loop containing nucleoside triphosphate hydrolases"/>
    <property type="match status" value="1"/>
</dbReference>
<dbReference type="Proteomes" id="UP001642540">
    <property type="component" value="Unassembled WGS sequence"/>
</dbReference>
<dbReference type="EMBL" id="CAXLJM020000007">
    <property type="protein sequence ID" value="CAL8075224.1"/>
    <property type="molecule type" value="Genomic_DNA"/>
</dbReference>
<dbReference type="Pfam" id="PF00071">
    <property type="entry name" value="Ras"/>
    <property type="match status" value="1"/>
</dbReference>
<evidence type="ECO:0000256" key="1">
    <source>
        <dbReference type="ARBA" id="ARBA00006270"/>
    </source>
</evidence>
<dbReference type="CDD" id="cd00154">
    <property type="entry name" value="Rab"/>
    <property type="match status" value="1"/>
</dbReference>
<name>A0ABP1PS53_9HEXA</name>
<dbReference type="PROSITE" id="PS51419">
    <property type="entry name" value="RAB"/>
    <property type="match status" value="1"/>
</dbReference>
<proteinExistence type="inferred from homology"/>
<dbReference type="InterPro" id="IPR027417">
    <property type="entry name" value="P-loop_NTPase"/>
</dbReference>
<protein>
    <submittedName>
        <fullName evidence="2">Uncharacterized protein</fullName>
    </submittedName>
</protein>
<dbReference type="PROSITE" id="PS51420">
    <property type="entry name" value="RHO"/>
    <property type="match status" value="1"/>
</dbReference>
<evidence type="ECO:0000313" key="2">
    <source>
        <dbReference type="EMBL" id="CAL8075224.1"/>
    </source>
</evidence>
<dbReference type="SMART" id="SM00176">
    <property type="entry name" value="RAN"/>
    <property type="match status" value="1"/>
</dbReference>
<evidence type="ECO:0000313" key="3">
    <source>
        <dbReference type="Proteomes" id="UP001642540"/>
    </source>
</evidence>
<dbReference type="InterPro" id="IPR001806">
    <property type="entry name" value="Small_GTPase"/>
</dbReference>
<dbReference type="SMART" id="SM00175">
    <property type="entry name" value="RAB"/>
    <property type="match status" value="1"/>
</dbReference>
<dbReference type="InterPro" id="IPR005225">
    <property type="entry name" value="Small_GTP-bd"/>
</dbReference>
<dbReference type="SMART" id="SM00174">
    <property type="entry name" value="RHO"/>
    <property type="match status" value="1"/>
</dbReference>
<dbReference type="NCBIfam" id="TIGR00231">
    <property type="entry name" value="small_GTP"/>
    <property type="match status" value="1"/>
</dbReference>
<organism evidence="2 3">
    <name type="scientific">Orchesella dallaii</name>
    <dbReference type="NCBI Taxonomy" id="48710"/>
    <lineage>
        <taxon>Eukaryota</taxon>
        <taxon>Metazoa</taxon>
        <taxon>Ecdysozoa</taxon>
        <taxon>Arthropoda</taxon>
        <taxon>Hexapoda</taxon>
        <taxon>Collembola</taxon>
        <taxon>Entomobryomorpha</taxon>
        <taxon>Entomobryoidea</taxon>
        <taxon>Orchesellidae</taxon>
        <taxon>Orchesellinae</taxon>
        <taxon>Orchesella</taxon>
    </lineage>
</organism>
<dbReference type="PRINTS" id="PR00449">
    <property type="entry name" value="RASTRNSFRMNG"/>
</dbReference>
<keyword evidence="3" id="KW-1185">Reference proteome</keyword>
<dbReference type="PANTHER" id="PTHR47979">
    <property type="entry name" value="DRAB11-RELATED"/>
    <property type="match status" value="1"/>
</dbReference>
<dbReference type="PROSITE" id="PS51421">
    <property type="entry name" value="RAS"/>
    <property type="match status" value="1"/>
</dbReference>
<gene>
    <name evidence="2" type="ORF">ODALV1_LOCUS3106</name>
</gene>
<accession>A0ABP1PS53</accession>
<dbReference type="Gene3D" id="3.40.50.300">
    <property type="entry name" value="P-loop containing nucleotide triphosphate hydrolases"/>
    <property type="match status" value="1"/>
</dbReference>
<sequence>MSQDFFLKFIIVGNTSVGKSAILHRFIKNDFKSDTIATVGVDYKARNINVEDKSIGLMIWDTAGMEQYRSFTQAYYRSSAVAIFVYDITKKDTFTAIPEWIELIRRNCSDNPHLITVIVGNKSDLEAQRAVESKDGDKMAKENKSLFFEVSAMTGDNIDELFEKAAQQFYEKYKDGDIDITNDSFGFLLGPRQLEICATGGESSGCSC</sequence>